<dbReference type="EMBL" id="JAVRHO010000015">
    <property type="protein sequence ID" value="MDT0647327.1"/>
    <property type="molecule type" value="Genomic_DNA"/>
</dbReference>
<accession>A0ABU3CLV1</accession>
<feature type="chain" id="PRO_5046511022" evidence="1">
    <location>
        <begin position="21"/>
        <end position="212"/>
    </location>
</feature>
<gene>
    <name evidence="2" type="ORF">RM545_11560</name>
</gene>
<keyword evidence="3" id="KW-1185">Reference proteome</keyword>
<sequence length="212" mass="24386">MRKKIFCCLSFLLMVLWVNGQSKYETGMDKAFEFWGDEQISEAANVFERIAIAEENNWVPYYYASQIKIVESFEMTDAVKKEQQLEQAQELLDKAGQYAGEDNVEVMVLQGLLHTAYITMEPSVYGMKLSPVISNIYEDAAKIAPRNPRVILSKAEWNMGAAKFFGRDPKEYCKDLKKSLELFSDFEPEEKYAPEWGESRARQLIVETCGKI</sequence>
<comment type="caution">
    <text evidence="2">The sequence shown here is derived from an EMBL/GenBank/DDBJ whole genome shotgun (WGS) entry which is preliminary data.</text>
</comment>
<feature type="signal peptide" evidence="1">
    <location>
        <begin position="1"/>
        <end position="20"/>
    </location>
</feature>
<dbReference type="RefSeq" id="WP_311495438.1">
    <property type="nucleotide sequence ID" value="NZ_JAVRHO010000015.1"/>
</dbReference>
<evidence type="ECO:0000256" key="1">
    <source>
        <dbReference type="SAM" id="SignalP"/>
    </source>
</evidence>
<evidence type="ECO:0000313" key="2">
    <source>
        <dbReference type="EMBL" id="MDT0647327.1"/>
    </source>
</evidence>
<reference evidence="2 3" key="1">
    <citation type="submission" date="2023-09" db="EMBL/GenBank/DDBJ databases">
        <authorList>
            <person name="Rey-Velasco X."/>
        </authorList>
    </citation>
    <scope>NUCLEOTIDE SEQUENCE [LARGE SCALE GENOMIC DNA]</scope>
    <source>
        <strain evidence="2 3">F260</strain>
    </source>
</reference>
<name>A0ABU3CLV1_9FLAO</name>
<protein>
    <submittedName>
        <fullName evidence="2">Uncharacterized protein</fullName>
    </submittedName>
</protein>
<proteinExistence type="predicted"/>
<keyword evidence="1" id="KW-0732">Signal</keyword>
<dbReference type="Proteomes" id="UP001245285">
    <property type="component" value="Unassembled WGS sequence"/>
</dbReference>
<organism evidence="2 3">
    <name type="scientific">Autumnicola lenta</name>
    <dbReference type="NCBI Taxonomy" id="3075593"/>
    <lineage>
        <taxon>Bacteria</taxon>
        <taxon>Pseudomonadati</taxon>
        <taxon>Bacteroidota</taxon>
        <taxon>Flavobacteriia</taxon>
        <taxon>Flavobacteriales</taxon>
        <taxon>Flavobacteriaceae</taxon>
        <taxon>Autumnicola</taxon>
    </lineage>
</organism>
<evidence type="ECO:0000313" key="3">
    <source>
        <dbReference type="Proteomes" id="UP001245285"/>
    </source>
</evidence>